<dbReference type="CDD" id="cd00165">
    <property type="entry name" value="S4"/>
    <property type="match status" value="1"/>
</dbReference>
<dbReference type="SUPFAM" id="SSF55120">
    <property type="entry name" value="Pseudouridine synthase"/>
    <property type="match status" value="1"/>
</dbReference>
<dbReference type="InterPro" id="IPR050343">
    <property type="entry name" value="RsuA_PseudoU_synthase"/>
</dbReference>
<dbReference type="PROSITE" id="PS50889">
    <property type="entry name" value="S4"/>
    <property type="match status" value="1"/>
</dbReference>
<feature type="domain" description="RNA-binding S4" evidence="3">
    <location>
        <begin position="91"/>
        <end position="149"/>
    </location>
</feature>
<organism evidence="4 5">
    <name type="scientific">Polarella glacialis</name>
    <name type="common">Dinoflagellate</name>
    <dbReference type="NCBI Taxonomy" id="89957"/>
    <lineage>
        <taxon>Eukaryota</taxon>
        <taxon>Sar</taxon>
        <taxon>Alveolata</taxon>
        <taxon>Dinophyceae</taxon>
        <taxon>Suessiales</taxon>
        <taxon>Suessiaceae</taxon>
        <taxon>Polarella</taxon>
    </lineage>
</organism>
<dbReference type="Proteomes" id="UP000626109">
    <property type="component" value="Unassembled WGS sequence"/>
</dbReference>
<reference evidence="4" key="1">
    <citation type="submission" date="2021-02" db="EMBL/GenBank/DDBJ databases">
        <authorList>
            <person name="Dougan E. K."/>
            <person name="Rhodes N."/>
            <person name="Thang M."/>
            <person name="Chan C."/>
        </authorList>
    </citation>
    <scope>NUCLEOTIDE SEQUENCE</scope>
</reference>
<feature type="non-terminal residue" evidence="4">
    <location>
        <position position="375"/>
    </location>
</feature>
<dbReference type="InterPro" id="IPR042092">
    <property type="entry name" value="PsdUridine_s_RsuA/RluB/E/F_cat"/>
</dbReference>
<name>A0A813K1N9_POLGL</name>
<dbReference type="AlphaFoldDB" id="A0A813K1N9"/>
<dbReference type="GO" id="GO:0003723">
    <property type="term" value="F:RNA binding"/>
    <property type="evidence" value="ECO:0007669"/>
    <property type="project" value="UniProtKB-KW"/>
</dbReference>
<protein>
    <recommendedName>
        <fullName evidence="3">RNA-binding S4 domain-containing protein</fullName>
    </recommendedName>
</protein>
<dbReference type="GO" id="GO:0001522">
    <property type="term" value="P:pseudouridine synthesis"/>
    <property type="evidence" value="ECO:0007669"/>
    <property type="project" value="InterPro"/>
</dbReference>
<dbReference type="InterPro" id="IPR036986">
    <property type="entry name" value="S4_RNA-bd_sf"/>
</dbReference>
<gene>
    <name evidence="4" type="ORF">PGLA2088_LOCUS26875</name>
</gene>
<feature type="non-terminal residue" evidence="4">
    <location>
        <position position="1"/>
    </location>
</feature>
<dbReference type="SUPFAM" id="SSF55174">
    <property type="entry name" value="Alpha-L RNA-binding motif"/>
    <property type="match status" value="1"/>
</dbReference>
<dbReference type="InterPro" id="IPR020103">
    <property type="entry name" value="PsdUridine_synth_cat_dom_sf"/>
</dbReference>
<evidence type="ECO:0000256" key="1">
    <source>
        <dbReference type="ARBA" id="ARBA00023235"/>
    </source>
</evidence>
<accession>A0A813K1N9</accession>
<dbReference type="InterPro" id="IPR002942">
    <property type="entry name" value="S4_RNA-bd"/>
</dbReference>
<dbReference type="EMBL" id="CAJNNW010027229">
    <property type="protein sequence ID" value="CAE8690271.1"/>
    <property type="molecule type" value="Genomic_DNA"/>
</dbReference>
<dbReference type="SMART" id="SM00363">
    <property type="entry name" value="S4"/>
    <property type="match status" value="1"/>
</dbReference>
<keyword evidence="2" id="KW-0694">RNA-binding</keyword>
<dbReference type="PANTHER" id="PTHR47683">
    <property type="entry name" value="PSEUDOURIDINE SYNTHASE FAMILY PROTEIN-RELATED"/>
    <property type="match status" value="1"/>
</dbReference>
<evidence type="ECO:0000259" key="3">
    <source>
        <dbReference type="SMART" id="SM00363"/>
    </source>
</evidence>
<dbReference type="PANTHER" id="PTHR47683:SF2">
    <property type="entry name" value="RNA-BINDING S4 DOMAIN-CONTAINING PROTEIN"/>
    <property type="match status" value="1"/>
</dbReference>
<dbReference type="InterPro" id="IPR020094">
    <property type="entry name" value="TruA/RsuA/RluB/E/F_N"/>
</dbReference>
<evidence type="ECO:0000313" key="5">
    <source>
        <dbReference type="Proteomes" id="UP000626109"/>
    </source>
</evidence>
<dbReference type="Gene3D" id="3.30.70.580">
    <property type="entry name" value="Pseudouridine synthase I, catalytic domain, N-terminal subdomain"/>
    <property type="match status" value="1"/>
</dbReference>
<dbReference type="Gene3D" id="3.10.290.10">
    <property type="entry name" value="RNA-binding S4 domain"/>
    <property type="match status" value="1"/>
</dbReference>
<proteinExistence type="predicted"/>
<sequence>MLLATATGAGLKTRAMLTWPHPRDLQRGPASFPEFGSTACRLTVQHRTFAKDARTSGFFWKGAAVAAAAAAPAGRSRLRTRLGAASAGGPDKLERFLSKAGVLSREQARVKVREGIVKVNGRVVKDPWLLVSPGSDKVEVKDIGIVRLVDWEDKPPLVVVFNKPQDVLVTMRSDDPGLEGRKSINEALVGLLLLTDSSGLSARLLEPGTCEKEYLLRVSPAPGAVALSRLREGIDIRDGNSARGLTKPCQVDVVETAGRESAVLRFAIQEGRNRQLRRMCADVGLDVEWLMRLRIGTVRLGKLPLGQAREVTKEELASLLKSAGPLPTCNNCFGEGQGLGGEDRRTGQRFSRQCSGHRKGCDWHEAERSSHQLHR</sequence>
<dbReference type="Gene3D" id="3.30.70.1560">
    <property type="entry name" value="Alpha-L RNA-binding motif"/>
    <property type="match status" value="1"/>
</dbReference>
<evidence type="ECO:0000256" key="2">
    <source>
        <dbReference type="PROSITE-ProRule" id="PRU00182"/>
    </source>
</evidence>
<evidence type="ECO:0000313" key="4">
    <source>
        <dbReference type="EMBL" id="CAE8690271.1"/>
    </source>
</evidence>
<comment type="caution">
    <text evidence="4">The sequence shown here is derived from an EMBL/GenBank/DDBJ whole genome shotgun (WGS) entry which is preliminary data.</text>
</comment>
<dbReference type="Pfam" id="PF01479">
    <property type="entry name" value="S4"/>
    <property type="match status" value="1"/>
</dbReference>
<keyword evidence="1" id="KW-0413">Isomerase</keyword>
<dbReference type="GO" id="GO:0009982">
    <property type="term" value="F:pseudouridine synthase activity"/>
    <property type="evidence" value="ECO:0007669"/>
    <property type="project" value="InterPro"/>
</dbReference>